<evidence type="ECO:0000256" key="7">
    <source>
        <dbReference type="RuleBase" id="RU003435"/>
    </source>
</evidence>
<dbReference type="OMA" id="EHPAHAF"/>
<dbReference type="FunCoup" id="D8SBS5">
    <property type="interactions" value="3579"/>
</dbReference>
<dbReference type="HOGENOM" id="CLU_001805_1_2_1"/>
<name>D8SBS5_SELML</name>
<organism evidence="10">
    <name type="scientific">Selaginella moellendorffii</name>
    <name type="common">Spikemoss</name>
    <dbReference type="NCBI Taxonomy" id="88036"/>
    <lineage>
        <taxon>Eukaryota</taxon>
        <taxon>Viridiplantae</taxon>
        <taxon>Streptophyta</taxon>
        <taxon>Embryophyta</taxon>
        <taxon>Tracheophyta</taxon>
        <taxon>Lycopodiopsida</taxon>
        <taxon>Selaginellales</taxon>
        <taxon>Selaginellaceae</taxon>
        <taxon>Selaginella</taxon>
    </lineage>
</organism>
<keyword evidence="2 7" id="KW-0645">Protease</keyword>
<evidence type="ECO:0000313" key="10">
    <source>
        <dbReference type="Proteomes" id="UP000001514"/>
    </source>
</evidence>
<evidence type="ECO:0000256" key="2">
    <source>
        <dbReference type="ARBA" id="ARBA00022670"/>
    </source>
</evidence>
<dbReference type="Gene3D" id="1.10.1370.10">
    <property type="entry name" value="Neurolysin, domain 3"/>
    <property type="match status" value="2"/>
</dbReference>
<evidence type="ECO:0000259" key="8">
    <source>
        <dbReference type="Pfam" id="PF01432"/>
    </source>
</evidence>
<dbReference type="eggNOG" id="KOG2089">
    <property type="taxonomic scope" value="Eukaryota"/>
</dbReference>
<dbReference type="GO" id="GO:0006518">
    <property type="term" value="P:peptide metabolic process"/>
    <property type="evidence" value="ECO:0000318"/>
    <property type="project" value="GO_Central"/>
</dbReference>
<dbReference type="InterPro" id="IPR045090">
    <property type="entry name" value="Pept_M3A_M3B"/>
</dbReference>
<dbReference type="InterPro" id="IPR001567">
    <property type="entry name" value="Pept_M3A_M3B_dom"/>
</dbReference>
<dbReference type="InterPro" id="IPR024077">
    <property type="entry name" value="Neurolysin/TOP_dom2"/>
</dbReference>
<feature type="domain" description="Peptidase M3A/M3B catalytic" evidence="8">
    <location>
        <begin position="427"/>
        <end position="625"/>
    </location>
</feature>
<dbReference type="Pfam" id="PF01432">
    <property type="entry name" value="Peptidase_M3"/>
    <property type="match status" value="2"/>
</dbReference>
<proteinExistence type="inferred from homology"/>
<reference evidence="9 10" key="1">
    <citation type="journal article" date="2011" name="Science">
        <title>The Selaginella genome identifies genetic changes associated with the evolution of vascular plants.</title>
        <authorList>
            <person name="Banks J.A."/>
            <person name="Nishiyama T."/>
            <person name="Hasebe M."/>
            <person name="Bowman J.L."/>
            <person name="Gribskov M."/>
            <person name="dePamphilis C."/>
            <person name="Albert V.A."/>
            <person name="Aono N."/>
            <person name="Aoyama T."/>
            <person name="Ambrose B.A."/>
            <person name="Ashton N.W."/>
            <person name="Axtell M.J."/>
            <person name="Barker E."/>
            <person name="Barker M.S."/>
            <person name="Bennetzen J.L."/>
            <person name="Bonawitz N.D."/>
            <person name="Chapple C."/>
            <person name="Cheng C."/>
            <person name="Correa L.G."/>
            <person name="Dacre M."/>
            <person name="DeBarry J."/>
            <person name="Dreyer I."/>
            <person name="Elias M."/>
            <person name="Engstrom E.M."/>
            <person name="Estelle M."/>
            <person name="Feng L."/>
            <person name="Finet C."/>
            <person name="Floyd S.K."/>
            <person name="Frommer W.B."/>
            <person name="Fujita T."/>
            <person name="Gramzow L."/>
            <person name="Gutensohn M."/>
            <person name="Harholt J."/>
            <person name="Hattori M."/>
            <person name="Heyl A."/>
            <person name="Hirai T."/>
            <person name="Hiwatashi Y."/>
            <person name="Ishikawa M."/>
            <person name="Iwata M."/>
            <person name="Karol K.G."/>
            <person name="Koehler B."/>
            <person name="Kolukisaoglu U."/>
            <person name="Kubo M."/>
            <person name="Kurata T."/>
            <person name="Lalonde S."/>
            <person name="Li K."/>
            <person name="Li Y."/>
            <person name="Litt A."/>
            <person name="Lyons E."/>
            <person name="Manning G."/>
            <person name="Maruyama T."/>
            <person name="Michael T.P."/>
            <person name="Mikami K."/>
            <person name="Miyazaki S."/>
            <person name="Morinaga S."/>
            <person name="Murata T."/>
            <person name="Mueller-Roeber B."/>
            <person name="Nelson D.R."/>
            <person name="Obara M."/>
            <person name="Oguri Y."/>
            <person name="Olmstead R.G."/>
            <person name="Onodera N."/>
            <person name="Petersen B.L."/>
            <person name="Pils B."/>
            <person name="Prigge M."/>
            <person name="Rensing S.A."/>
            <person name="Riano-Pachon D.M."/>
            <person name="Roberts A.W."/>
            <person name="Sato Y."/>
            <person name="Scheller H.V."/>
            <person name="Schulz B."/>
            <person name="Schulz C."/>
            <person name="Shakirov E.V."/>
            <person name="Shibagaki N."/>
            <person name="Shinohara N."/>
            <person name="Shippen D.E."/>
            <person name="Soerensen I."/>
            <person name="Sotooka R."/>
            <person name="Sugimoto N."/>
            <person name="Sugita M."/>
            <person name="Sumikawa N."/>
            <person name="Tanurdzic M."/>
            <person name="Theissen G."/>
            <person name="Ulvskov P."/>
            <person name="Wakazuki S."/>
            <person name="Weng J.K."/>
            <person name="Willats W.W."/>
            <person name="Wipf D."/>
            <person name="Wolf P.G."/>
            <person name="Yang L."/>
            <person name="Zimmer A.D."/>
            <person name="Zhu Q."/>
            <person name="Mitros T."/>
            <person name="Hellsten U."/>
            <person name="Loque D."/>
            <person name="Otillar R."/>
            <person name="Salamov A."/>
            <person name="Schmutz J."/>
            <person name="Shapiro H."/>
            <person name="Lindquist E."/>
            <person name="Lucas S."/>
            <person name="Rokhsar D."/>
            <person name="Grigoriev I.V."/>
        </authorList>
    </citation>
    <scope>NUCLEOTIDE SEQUENCE [LARGE SCALE GENOMIC DNA]</scope>
</reference>
<feature type="domain" description="Peptidase M3A/M3B catalytic" evidence="8">
    <location>
        <begin position="167"/>
        <end position="407"/>
    </location>
</feature>
<keyword evidence="6 7" id="KW-0482">Metalloprotease</keyword>
<dbReference type="GO" id="GO:0004222">
    <property type="term" value="F:metalloendopeptidase activity"/>
    <property type="evidence" value="ECO:0000318"/>
    <property type="project" value="GO_Central"/>
</dbReference>
<dbReference type="AlphaFoldDB" id="D8SBS5"/>
<dbReference type="GO" id="GO:0046872">
    <property type="term" value="F:metal ion binding"/>
    <property type="evidence" value="ECO:0007669"/>
    <property type="project" value="UniProtKB-UniRule"/>
</dbReference>
<keyword evidence="5 7" id="KW-0862">Zinc</keyword>
<evidence type="ECO:0000313" key="9">
    <source>
        <dbReference type="EMBL" id="EFJ17970.1"/>
    </source>
</evidence>
<dbReference type="KEGG" id="smo:SELMODRAFT_113618"/>
<evidence type="ECO:0000256" key="4">
    <source>
        <dbReference type="ARBA" id="ARBA00022801"/>
    </source>
</evidence>
<dbReference type="CDD" id="cd06455">
    <property type="entry name" value="M3A_TOP"/>
    <property type="match status" value="1"/>
</dbReference>
<feature type="non-terminal residue" evidence="9">
    <location>
        <position position="1"/>
    </location>
</feature>
<dbReference type="InParanoid" id="D8SBS5"/>
<dbReference type="EMBL" id="GL377611">
    <property type="protein sequence ID" value="EFJ17970.1"/>
    <property type="molecule type" value="Genomic_DNA"/>
</dbReference>
<accession>D8SBS5</accession>
<dbReference type="Gene3D" id="3.40.390.10">
    <property type="entry name" value="Collagenase (Catalytic Domain)"/>
    <property type="match status" value="2"/>
</dbReference>
<dbReference type="Gene3D" id="1.20.1050.40">
    <property type="entry name" value="Endopeptidase. Chain P, domain 1"/>
    <property type="match status" value="1"/>
</dbReference>
<dbReference type="InterPro" id="IPR024079">
    <property type="entry name" value="MetalloPept_cat_dom_sf"/>
</dbReference>
<evidence type="ECO:0000256" key="1">
    <source>
        <dbReference type="ARBA" id="ARBA00006040"/>
    </source>
</evidence>
<dbReference type="SUPFAM" id="SSF55486">
    <property type="entry name" value="Metalloproteases ('zincins'), catalytic domain"/>
    <property type="match status" value="1"/>
</dbReference>
<keyword evidence="4 7" id="KW-0378">Hydrolase</keyword>
<evidence type="ECO:0000256" key="3">
    <source>
        <dbReference type="ARBA" id="ARBA00022723"/>
    </source>
</evidence>
<dbReference type="InterPro" id="IPR024080">
    <property type="entry name" value="Neurolysin/TOP_N"/>
</dbReference>
<sequence>VTYESVIEPLERLEADEFMAVQSCVFPSLVNPARDVRDASVKAEKMFEAYNAKCRLREDVYRVVKAYAEKKEDLPPETLRFVNHLVRDYERLGLHLAPEMRSEVDKIKKTIGELCITFQKNLAQLNEVLLFNEDELAGLPITFVKNLEKGKHGKLKLPLDARYYFPVMQNCKVGSTRKALAVAYDKRCIAENLPIFHNVVKLRHRLARLLGYPNHVEYVTSSRMAKSFTNVKNFLLSLSAKMSSVAAAELNKLRALKKAEEGGEEFGMEDLLYYMHRVEELEFQAITEKIREYFPVEVVTNGLFQIYQELFGISFWLIFEERGAWDPDVRLFAVSDTDAKKTIGYFYLDIYHRDGKYSHACVCPLQPSSTRSGQLPVAAMLANFRRGHAALLSYPEVETFFHEFGHVASTCAIPFALPFLNMFILQMHHICSRPSFARFSGLRVEDDFVEAPSKMLEKWCSEKSSLKRMSGFYKDTREPVPDSFCELLVRKKKTHAGLLTKRQILLALFDLIVHSSDQFDTVSVLEQLHTQVMEGIPMLEGTDLSASFTHLMGGYDGTYYSYLWNQVLSEDMFESGFAGEVSNFSAGKEFRDKVLVPGASKDAAELVHGFLGREPSLSAFVKSRGLK</sequence>
<protein>
    <recommendedName>
        <fullName evidence="8">Peptidase M3A/M3B catalytic domain-containing protein</fullName>
    </recommendedName>
</protein>
<dbReference type="GO" id="GO:0006508">
    <property type="term" value="P:proteolysis"/>
    <property type="evidence" value="ECO:0000318"/>
    <property type="project" value="GO_Central"/>
</dbReference>
<evidence type="ECO:0000256" key="6">
    <source>
        <dbReference type="ARBA" id="ARBA00023049"/>
    </source>
</evidence>
<dbReference type="Proteomes" id="UP000001514">
    <property type="component" value="Unassembled WGS sequence"/>
</dbReference>
<dbReference type="PANTHER" id="PTHR11804:SF82">
    <property type="entry name" value="THIMET OLIGOPEPTIDASE-RELATED"/>
    <property type="match status" value="1"/>
</dbReference>
<keyword evidence="3 7" id="KW-0479">Metal-binding</keyword>
<dbReference type="Gramene" id="EFJ17970">
    <property type="protein sequence ID" value="EFJ17970"/>
    <property type="gene ID" value="SELMODRAFT_113618"/>
</dbReference>
<gene>
    <name evidence="9" type="ORF">SELMODRAFT_113618</name>
</gene>
<keyword evidence="10" id="KW-1185">Reference proteome</keyword>
<dbReference type="PANTHER" id="PTHR11804">
    <property type="entry name" value="PROTEASE M3 THIMET OLIGOPEPTIDASE-RELATED"/>
    <property type="match status" value="1"/>
</dbReference>
<comment type="similarity">
    <text evidence="1 7">Belongs to the peptidase M3 family.</text>
</comment>
<evidence type="ECO:0000256" key="5">
    <source>
        <dbReference type="ARBA" id="ARBA00022833"/>
    </source>
</evidence>
<comment type="cofactor">
    <cofactor evidence="7">
        <name>Zn(2+)</name>
        <dbReference type="ChEBI" id="CHEBI:29105"/>
    </cofactor>
    <text evidence="7">Binds 1 zinc ion.</text>
</comment>